<dbReference type="SUPFAM" id="SSF55729">
    <property type="entry name" value="Acyl-CoA N-acyltransferases (Nat)"/>
    <property type="match status" value="1"/>
</dbReference>
<protein>
    <submittedName>
        <fullName evidence="2">GNAT family N-acetyltransferase</fullName>
    </submittedName>
</protein>
<feature type="domain" description="N-acetyltransferase" evidence="1">
    <location>
        <begin position="17"/>
        <end position="180"/>
    </location>
</feature>
<dbReference type="PANTHER" id="PTHR43415">
    <property type="entry name" value="SPERMIDINE N(1)-ACETYLTRANSFERASE"/>
    <property type="match status" value="1"/>
</dbReference>
<accession>A0ABR8VTS5</accession>
<dbReference type="Proteomes" id="UP000621930">
    <property type="component" value="Unassembled WGS sequence"/>
</dbReference>
<dbReference type="InterPro" id="IPR016181">
    <property type="entry name" value="Acyl_CoA_acyltransferase"/>
</dbReference>
<comment type="caution">
    <text evidence="2">The sequence shown here is derived from an EMBL/GenBank/DDBJ whole genome shotgun (WGS) entry which is preliminary data.</text>
</comment>
<dbReference type="PROSITE" id="PS51186">
    <property type="entry name" value="GNAT"/>
    <property type="match status" value="1"/>
</dbReference>
<dbReference type="RefSeq" id="WP_191730377.1">
    <property type="nucleotide sequence ID" value="NZ_JACSPT010000001.1"/>
</dbReference>
<evidence type="ECO:0000313" key="2">
    <source>
        <dbReference type="EMBL" id="MBD8007916.1"/>
    </source>
</evidence>
<dbReference type="EMBL" id="JACSPT010000001">
    <property type="protein sequence ID" value="MBD8007916.1"/>
    <property type="molecule type" value="Genomic_DNA"/>
</dbReference>
<dbReference type="Gene3D" id="3.40.630.30">
    <property type="match status" value="1"/>
</dbReference>
<proteinExistence type="predicted"/>
<dbReference type="PANTHER" id="PTHR43415:SF3">
    <property type="entry name" value="GNAT-FAMILY ACETYLTRANSFERASE"/>
    <property type="match status" value="1"/>
</dbReference>
<sequence length="183" mass="21132">MSPNIIKPILQLNGARIYLRPLKVEDAPIFLEATQVDEIRHMTGLKRNFNLAEIEAHIRRCLDHPLRYDFAICLQADHCMIGELSVLEIDPENLTAEFRIALSQIRFTSQGYGAEAIELVKIFVFDQLKLETLGLEVFGHNPRAQRAYEKCGFQVIEVKKDAFEYEGKYSDEIMMQARNPLYE</sequence>
<gene>
    <name evidence="2" type="ORF">H9629_00905</name>
</gene>
<evidence type="ECO:0000313" key="3">
    <source>
        <dbReference type="Proteomes" id="UP000621930"/>
    </source>
</evidence>
<evidence type="ECO:0000259" key="1">
    <source>
        <dbReference type="PROSITE" id="PS51186"/>
    </source>
</evidence>
<keyword evidence="3" id="KW-1185">Reference proteome</keyword>
<organism evidence="2 3">
    <name type="scientific">Acinetobacter pecorum</name>
    <dbReference type="NCBI Taxonomy" id="2762215"/>
    <lineage>
        <taxon>Bacteria</taxon>
        <taxon>Pseudomonadati</taxon>
        <taxon>Pseudomonadota</taxon>
        <taxon>Gammaproteobacteria</taxon>
        <taxon>Moraxellales</taxon>
        <taxon>Moraxellaceae</taxon>
        <taxon>Acinetobacter</taxon>
    </lineage>
</organism>
<dbReference type="InterPro" id="IPR000182">
    <property type="entry name" value="GNAT_dom"/>
</dbReference>
<name>A0ABR8VTS5_9GAMM</name>
<dbReference type="Pfam" id="PF13302">
    <property type="entry name" value="Acetyltransf_3"/>
    <property type="match status" value="1"/>
</dbReference>
<reference evidence="2 3" key="1">
    <citation type="submission" date="2020-08" db="EMBL/GenBank/DDBJ databases">
        <title>A Genomic Blueprint of the Chicken Gut Microbiome.</title>
        <authorList>
            <person name="Gilroy R."/>
            <person name="Ravi A."/>
            <person name="Getino M."/>
            <person name="Pursley I."/>
            <person name="Horton D.L."/>
            <person name="Alikhan N.-F."/>
            <person name="Baker D."/>
            <person name="Gharbi K."/>
            <person name="Hall N."/>
            <person name="Watson M."/>
            <person name="Adriaenssens E.M."/>
            <person name="Foster-Nyarko E."/>
            <person name="Jarju S."/>
            <person name="Secka A."/>
            <person name="Antonio M."/>
            <person name="Oren A."/>
            <person name="Chaudhuri R."/>
            <person name="La Ragione R.M."/>
            <person name="Hildebrand F."/>
            <person name="Pallen M.J."/>
        </authorList>
    </citation>
    <scope>NUCLEOTIDE SEQUENCE [LARGE SCALE GENOMIC DNA]</scope>
    <source>
        <strain evidence="2 3">Sa1BUA6</strain>
    </source>
</reference>